<accession>A0ACC1MNV4</accession>
<reference evidence="1" key="1">
    <citation type="submission" date="2022-08" db="EMBL/GenBank/DDBJ databases">
        <title>Genome Sequence of Lecanicillium fungicola.</title>
        <authorList>
            <person name="Buettner E."/>
        </authorList>
    </citation>
    <scope>NUCLEOTIDE SEQUENCE</scope>
    <source>
        <strain evidence="1">Babe33</strain>
    </source>
</reference>
<keyword evidence="2" id="KW-1185">Reference proteome</keyword>
<protein>
    <submittedName>
        <fullName evidence="1">Uncharacterized protein</fullName>
    </submittedName>
</protein>
<sequence>MAFPAAKRANYKRHVENGSQDSLPIVYNLVLRQGDGAQGDWQHDRTTRRGLCPGGKVLPGTEALQELVQELLSGMYNTHCMCMLTGDRYKREELLFAIDLAQKDAGHAKAMASAAWHAHLASFKEH</sequence>
<evidence type="ECO:0000313" key="1">
    <source>
        <dbReference type="EMBL" id="KAJ2968504.1"/>
    </source>
</evidence>
<name>A0ACC1MNV4_9HYPO</name>
<proteinExistence type="predicted"/>
<dbReference type="Proteomes" id="UP001143910">
    <property type="component" value="Unassembled WGS sequence"/>
</dbReference>
<dbReference type="EMBL" id="JANJQO010001979">
    <property type="protein sequence ID" value="KAJ2968504.1"/>
    <property type="molecule type" value="Genomic_DNA"/>
</dbReference>
<gene>
    <name evidence="1" type="ORF">NQ176_g9149</name>
</gene>
<comment type="caution">
    <text evidence="1">The sequence shown here is derived from an EMBL/GenBank/DDBJ whole genome shotgun (WGS) entry which is preliminary data.</text>
</comment>
<evidence type="ECO:0000313" key="2">
    <source>
        <dbReference type="Proteomes" id="UP001143910"/>
    </source>
</evidence>
<organism evidence="1 2">
    <name type="scientific">Zarea fungicola</name>
    <dbReference type="NCBI Taxonomy" id="93591"/>
    <lineage>
        <taxon>Eukaryota</taxon>
        <taxon>Fungi</taxon>
        <taxon>Dikarya</taxon>
        <taxon>Ascomycota</taxon>
        <taxon>Pezizomycotina</taxon>
        <taxon>Sordariomycetes</taxon>
        <taxon>Hypocreomycetidae</taxon>
        <taxon>Hypocreales</taxon>
        <taxon>Cordycipitaceae</taxon>
        <taxon>Zarea</taxon>
    </lineage>
</organism>